<protein>
    <submittedName>
        <fullName evidence="1">Uncharacterized protein</fullName>
    </submittedName>
</protein>
<sequence>MVERYDSDYITLSGVLQDCLESRAVGAGSWHHVLEDRGYSRDFERVALLVGGLLTRAYLHVADVLSSHVQF</sequence>
<dbReference type="PATRIC" id="fig|92835.4.peg.98"/>
<organism evidence="1 2">
    <name type="scientific">Microbacterium terrae</name>
    <dbReference type="NCBI Taxonomy" id="69369"/>
    <lineage>
        <taxon>Bacteria</taxon>
        <taxon>Bacillati</taxon>
        <taxon>Actinomycetota</taxon>
        <taxon>Actinomycetes</taxon>
        <taxon>Micrococcales</taxon>
        <taxon>Microbacteriaceae</taxon>
        <taxon>Microbacterium</taxon>
    </lineage>
</organism>
<proteinExistence type="predicted"/>
<reference evidence="1 2" key="1">
    <citation type="submission" date="2015-02" db="EMBL/GenBank/DDBJ databases">
        <title>Draft genome sequences of ten Microbacterium spp. with emphasis on heavy metal contaminated environments.</title>
        <authorList>
            <person name="Corretto E."/>
        </authorList>
    </citation>
    <scope>NUCLEOTIDE SEQUENCE [LARGE SCALE GENOMIC DNA]</scope>
    <source>
        <strain evidence="1 2">DSM 12510</strain>
    </source>
</reference>
<gene>
    <name evidence="1" type="ORF">RS81_00092</name>
</gene>
<dbReference type="EMBL" id="JYIZ01000015">
    <property type="protein sequence ID" value="KJL45761.1"/>
    <property type="molecule type" value="Genomic_DNA"/>
</dbReference>
<dbReference type="AlphaFoldDB" id="A0A0M2HMT1"/>
<keyword evidence="2" id="KW-1185">Reference proteome</keyword>
<dbReference type="Proteomes" id="UP000033956">
    <property type="component" value="Unassembled WGS sequence"/>
</dbReference>
<evidence type="ECO:0000313" key="2">
    <source>
        <dbReference type="Proteomes" id="UP000033956"/>
    </source>
</evidence>
<evidence type="ECO:0000313" key="1">
    <source>
        <dbReference type="EMBL" id="KJL45761.1"/>
    </source>
</evidence>
<comment type="caution">
    <text evidence="1">The sequence shown here is derived from an EMBL/GenBank/DDBJ whole genome shotgun (WGS) entry which is preliminary data.</text>
</comment>
<name>A0A0M2HMT1_9MICO</name>
<accession>A0A0M2HMT1</accession>